<dbReference type="PATRIC" id="fig|1778264.3.peg.137"/>
<organism evidence="2 3">
    <name type="scientific">Candidatus Mikella endobia</name>
    <dbReference type="NCBI Taxonomy" id="1778264"/>
    <lineage>
        <taxon>Bacteria</taxon>
        <taxon>Pseudomonadati</taxon>
        <taxon>Pseudomonadota</taxon>
        <taxon>Gammaproteobacteria</taxon>
        <taxon>Enterobacterales</taxon>
        <taxon>Enterobacteriaceae</taxon>
        <taxon>Candidatus Mikella</taxon>
    </lineage>
</organism>
<dbReference type="AlphaFoldDB" id="A0A143WSE7"/>
<name>A0A143WSE7_9ENTR</name>
<dbReference type="InterPro" id="IPR000361">
    <property type="entry name" value="ATAP_core_dom"/>
</dbReference>
<dbReference type="SUPFAM" id="SSF89360">
    <property type="entry name" value="HesB-like domain"/>
    <property type="match status" value="1"/>
</dbReference>
<dbReference type="KEGG" id="cmik:PMARG_ME00148"/>
<evidence type="ECO:0000259" key="1">
    <source>
        <dbReference type="Pfam" id="PF01521"/>
    </source>
</evidence>
<dbReference type="Proteomes" id="UP000095697">
    <property type="component" value="Chromosome I"/>
</dbReference>
<dbReference type="InterPro" id="IPR035903">
    <property type="entry name" value="HesB-like_dom_sf"/>
</dbReference>
<evidence type="ECO:0000313" key="2">
    <source>
        <dbReference type="EMBL" id="CUX95809.1"/>
    </source>
</evidence>
<gene>
    <name evidence="2" type="primary">erpA</name>
    <name evidence="2" type="ORF">PMARG_ME00148</name>
</gene>
<accession>A0A143WSE7</accession>
<dbReference type="EMBL" id="LN999831">
    <property type="protein sequence ID" value="CUX95809.1"/>
    <property type="molecule type" value="Genomic_DNA"/>
</dbReference>
<dbReference type="OrthoDB" id="9801228at2"/>
<dbReference type="NCBIfam" id="NF010147">
    <property type="entry name" value="PRK13623.1"/>
    <property type="match status" value="1"/>
</dbReference>
<reference evidence="3" key="1">
    <citation type="submission" date="2016-01" db="EMBL/GenBank/DDBJ databases">
        <authorList>
            <person name="Husnik F."/>
        </authorList>
    </citation>
    <scope>NUCLEOTIDE SEQUENCE [LARGE SCALE GENOMIC DNA]</scope>
</reference>
<dbReference type="PANTHER" id="PTHR43011">
    <property type="entry name" value="IRON-SULFUR CLUSTER ASSEMBLY 2 HOMOLOG, MITOCHONDRIAL"/>
    <property type="match status" value="1"/>
</dbReference>
<dbReference type="RefSeq" id="WP_067569254.1">
    <property type="nucleotide sequence ID" value="NZ_LN999831.1"/>
</dbReference>
<dbReference type="Gene3D" id="2.60.300.12">
    <property type="entry name" value="HesB-like domain"/>
    <property type="match status" value="1"/>
</dbReference>
<sequence length="114" mass="12650">MSNKEIFPLQFNDSAVNQVKKIIANENNPHLKLRVYIIGGGCNGFQYGFTLDEKINKKDIVIKKQGVSLLIDNISLLYLAGSSVDYSESIEGSSFRIINLKTKNTCSCGLSFNI</sequence>
<dbReference type="GO" id="GO:0005506">
    <property type="term" value="F:iron ion binding"/>
    <property type="evidence" value="ECO:0007669"/>
    <property type="project" value="TreeGrafter"/>
</dbReference>
<keyword evidence="3" id="KW-1185">Reference proteome</keyword>
<dbReference type="STRING" id="1778264.PMARG_ME00148"/>
<dbReference type="GO" id="GO:0051539">
    <property type="term" value="F:4 iron, 4 sulfur cluster binding"/>
    <property type="evidence" value="ECO:0007669"/>
    <property type="project" value="TreeGrafter"/>
</dbReference>
<dbReference type="InterPro" id="IPR016092">
    <property type="entry name" value="ATAP"/>
</dbReference>
<dbReference type="NCBIfam" id="TIGR00049">
    <property type="entry name" value="iron-sulfur cluster assembly accessory protein"/>
    <property type="match status" value="1"/>
</dbReference>
<dbReference type="GO" id="GO:0005829">
    <property type="term" value="C:cytosol"/>
    <property type="evidence" value="ECO:0007669"/>
    <property type="project" value="TreeGrafter"/>
</dbReference>
<evidence type="ECO:0000313" key="3">
    <source>
        <dbReference type="Proteomes" id="UP000095697"/>
    </source>
</evidence>
<dbReference type="PANTHER" id="PTHR43011:SF1">
    <property type="entry name" value="IRON-SULFUR CLUSTER ASSEMBLY 2 HOMOLOG, MITOCHONDRIAL"/>
    <property type="match status" value="1"/>
</dbReference>
<feature type="domain" description="Core" evidence="1">
    <location>
        <begin position="9"/>
        <end position="109"/>
    </location>
</feature>
<dbReference type="GO" id="GO:0051537">
    <property type="term" value="F:2 iron, 2 sulfur cluster binding"/>
    <property type="evidence" value="ECO:0007669"/>
    <property type="project" value="UniProtKB-ARBA"/>
</dbReference>
<proteinExistence type="predicted"/>
<dbReference type="Pfam" id="PF01521">
    <property type="entry name" value="Fe-S_biosyn"/>
    <property type="match status" value="1"/>
</dbReference>
<dbReference type="GO" id="GO:0016226">
    <property type="term" value="P:iron-sulfur cluster assembly"/>
    <property type="evidence" value="ECO:0007669"/>
    <property type="project" value="InterPro"/>
</dbReference>
<protein>
    <submittedName>
        <fullName evidence="2">Iron-sulfur cluster insertion protein ErpA</fullName>
    </submittedName>
</protein>